<organism evidence="2 3">
    <name type="scientific">Ferrigenium kumadai</name>
    <dbReference type="NCBI Taxonomy" id="1682490"/>
    <lineage>
        <taxon>Bacteria</taxon>
        <taxon>Pseudomonadati</taxon>
        <taxon>Pseudomonadota</taxon>
        <taxon>Betaproteobacteria</taxon>
        <taxon>Nitrosomonadales</taxon>
        <taxon>Gallionellaceae</taxon>
        <taxon>Ferrigenium</taxon>
    </lineage>
</organism>
<evidence type="ECO:0000313" key="2">
    <source>
        <dbReference type="EMBL" id="BBJ00261.1"/>
    </source>
</evidence>
<proteinExistence type="predicted"/>
<dbReference type="InterPro" id="IPR025991">
    <property type="entry name" value="Chemoreceptor_zinc-bind_dom"/>
</dbReference>
<sequence length="142" mass="16574">MALFAGMKDFFGFDYYHKRNLRDRLNLIGVAEAHILWKTRLGHHIQGNIREPLEAALVGQDSICQLGSWINGQEFAPFRELPEFMQLSEAHQQFHQLGRLIVERLKVGDRSGAETIFRNEYNQSLRRTIQALTEINKRLHED</sequence>
<dbReference type="Gene3D" id="1.20.120.30">
    <property type="entry name" value="Aspartate receptor, ligand-binding domain"/>
    <property type="match status" value="1"/>
</dbReference>
<keyword evidence="3" id="KW-1185">Reference proteome</keyword>
<gene>
    <name evidence="2" type="ORF">FGKAn22_19530</name>
</gene>
<feature type="domain" description="Chemoreceptor zinc-binding" evidence="1">
    <location>
        <begin position="34"/>
        <end position="102"/>
    </location>
</feature>
<dbReference type="AlphaFoldDB" id="A0AAN1T1I7"/>
<dbReference type="KEGG" id="fku:FGKAn22_19530"/>
<reference evidence="2 3" key="1">
    <citation type="submission" date="2019-03" db="EMBL/GenBank/DDBJ databases">
        <title>Complete genome sequence of Ferrigenium kumadai strain An22, a microaerophilic iron-oxidizing bacterium isolated from a paddy field soil.</title>
        <authorList>
            <person name="Watanabe T."/>
            <person name="Asakawa S."/>
        </authorList>
    </citation>
    <scope>NUCLEOTIDE SEQUENCE [LARGE SCALE GENOMIC DNA]</scope>
    <source>
        <strain evidence="2 3">An22</strain>
    </source>
</reference>
<dbReference type="EMBL" id="AP019536">
    <property type="protein sequence ID" value="BBJ00261.1"/>
    <property type="molecule type" value="Genomic_DNA"/>
</dbReference>
<dbReference type="Pfam" id="PF13682">
    <property type="entry name" value="CZB"/>
    <property type="match status" value="1"/>
</dbReference>
<dbReference type="Proteomes" id="UP001319121">
    <property type="component" value="Chromosome"/>
</dbReference>
<protein>
    <recommendedName>
        <fullName evidence="1">Chemoreceptor zinc-binding domain-containing protein</fullName>
    </recommendedName>
</protein>
<name>A0AAN1T1I7_9PROT</name>
<evidence type="ECO:0000313" key="3">
    <source>
        <dbReference type="Proteomes" id="UP001319121"/>
    </source>
</evidence>
<dbReference type="RefSeq" id="WP_212785507.1">
    <property type="nucleotide sequence ID" value="NZ_AP019536.1"/>
</dbReference>
<accession>A0AAN1T1I7</accession>
<evidence type="ECO:0000259" key="1">
    <source>
        <dbReference type="Pfam" id="PF13682"/>
    </source>
</evidence>